<comment type="caution">
    <text evidence="5">The sequence shown here is derived from an EMBL/GenBank/DDBJ whole genome shotgun (WGS) entry which is preliminary data.</text>
</comment>
<evidence type="ECO:0000256" key="2">
    <source>
        <dbReference type="SAM" id="Phobius"/>
    </source>
</evidence>
<dbReference type="Proteomes" id="UP000053024">
    <property type="component" value="Unassembled WGS sequence"/>
</dbReference>
<dbReference type="InterPro" id="IPR026004">
    <property type="entry name" value="Septum_form"/>
</dbReference>
<keyword evidence="2" id="KW-1133">Transmembrane helix</keyword>
<dbReference type="RefSeq" id="WP_061924558.1">
    <property type="nucleotide sequence ID" value="NZ_JBEYBH010000032.1"/>
</dbReference>
<feature type="compositionally biased region" description="Pro residues" evidence="1">
    <location>
        <begin position="1"/>
        <end position="34"/>
    </location>
</feature>
<feature type="region of interest" description="Disordered" evidence="1">
    <location>
        <begin position="1"/>
        <end position="49"/>
    </location>
</feature>
<feature type="transmembrane region" description="Helical" evidence="2">
    <location>
        <begin position="68"/>
        <end position="93"/>
    </location>
</feature>
<sequence length="410" mass="42952">MSIPPPPGPHQPQDPCRPPQQPYPHNPYGPPPYQQGPQQPHHPYGPPGYQPWAQGYSPYNQPAPVNGLAIASLVLGLLCCLPGVGLVLGLIALPQIRRRGERGTALAVTGSVLSGLGLALSVLMFATGGASDFWKGFKEGARGGASISLVKGECFDAPGGRLSGETYDVDKVPCSGVHDGEVFASFRLRAGRYPGDDSVTGTADERCYGLQDAYAMDGWAVPGDVDVYYLTPTEDSWSAGDREVTCVFGNVTEGRNLTGSLRNDETVLDSYQVAYLKAAHILNAAMDTAPDAEYVEDDLPGHKAWAGRVAAALSEQAGALRAQSWPGGARGPVGALAADLDKARAEWAKAAKAEDADGFYRHYDAGLGLLDPKESVPARRALGLETTPPADDSGKGGADGRDTGGAGMQV</sequence>
<evidence type="ECO:0000313" key="5">
    <source>
        <dbReference type="EMBL" id="KUN82679.1"/>
    </source>
</evidence>
<dbReference type="SUPFAM" id="SSF81995">
    <property type="entry name" value="beta-sandwich domain of Sec23/24"/>
    <property type="match status" value="1"/>
</dbReference>
<dbReference type="EMBL" id="LMWX01000035">
    <property type="protein sequence ID" value="KUN82679.1"/>
    <property type="molecule type" value="Genomic_DNA"/>
</dbReference>
<reference evidence="5 6" key="1">
    <citation type="submission" date="2015-10" db="EMBL/GenBank/DDBJ databases">
        <title>Draft genome sequence of Streptomyces bungoensis DSM 41781, type strain for the species Streptomyces bungoensis.</title>
        <authorList>
            <person name="Ruckert C."/>
            <person name="Winkler A."/>
            <person name="Kalinowski J."/>
            <person name="Kampfer P."/>
            <person name="Glaeser S."/>
        </authorList>
    </citation>
    <scope>NUCLEOTIDE SEQUENCE [LARGE SCALE GENOMIC DNA]</scope>
    <source>
        <strain evidence="5 6">DSM 41781</strain>
    </source>
</reference>
<name>A0A124I3A2_9ACTN</name>
<evidence type="ECO:0000259" key="4">
    <source>
        <dbReference type="Pfam" id="PF13845"/>
    </source>
</evidence>
<evidence type="ECO:0000259" key="3">
    <source>
        <dbReference type="Pfam" id="PF13828"/>
    </source>
</evidence>
<feature type="transmembrane region" description="Helical" evidence="2">
    <location>
        <begin position="105"/>
        <end position="126"/>
    </location>
</feature>
<evidence type="ECO:0000256" key="1">
    <source>
        <dbReference type="SAM" id="MobiDB-lite"/>
    </source>
</evidence>
<keyword evidence="2" id="KW-0472">Membrane</keyword>
<feature type="region of interest" description="Disordered" evidence="1">
    <location>
        <begin position="378"/>
        <end position="410"/>
    </location>
</feature>
<feature type="domain" description="DUF4190" evidence="3">
    <location>
        <begin position="68"/>
        <end position="123"/>
    </location>
</feature>
<proteinExistence type="predicted"/>
<gene>
    <name evidence="5" type="ORF">AQJ66_21280</name>
</gene>
<dbReference type="STRING" id="285568.AQJ66_21280"/>
<keyword evidence="2" id="KW-0812">Transmembrane</keyword>
<dbReference type="OrthoDB" id="3628931at2"/>
<dbReference type="InterPro" id="IPR025241">
    <property type="entry name" value="DUF4190"/>
</dbReference>
<keyword evidence="6" id="KW-1185">Reference proteome</keyword>
<accession>A0A124I3A2</accession>
<evidence type="ECO:0000313" key="6">
    <source>
        <dbReference type="Proteomes" id="UP000053024"/>
    </source>
</evidence>
<feature type="domain" description="Septum formation-related" evidence="4">
    <location>
        <begin position="152"/>
        <end position="248"/>
    </location>
</feature>
<dbReference type="Pfam" id="PF13828">
    <property type="entry name" value="DUF4190"/>
    <property type="match status" value="1"/>
</dbReference>
<dbReference type="Pfam" id="PF13845">
    <property type="entry name" value="Septum_form"/>
    <property type="match status" value="1"/>
</dbReference>
<protein>
    <recommendedName>
        <fullName evidence="7">DUF4190 domain-containing protein</fullName>
    </recommendedName>
</protein>
<dbReference type="AlphaFoldDB" id="A0A124I3A2"/>
<organism evidence="5 6">
    <name type="scientific">Streptomyces bungoensis</name>
    <dbReference type="NCBI Taxonomy" id="285568"/>
    <lineage>
        <taxon>Bacteria</taxon>
        <taxon>Bacillati</taxon>
        <taxon>Actinomycetota</taxon>
        <taxon>Actinomycetes</taxon>
        <taxon>Kitasatosporales</taxon>
        <taxon>Streptomycetaceae</taxon>
        <taxon>Streptomyces</taxon>
    </lineage>
</organism>
<evidence type="ECO:0008006" key="7">
    <source>
        <dbReference type="Google" id="ProtNLM"/>
    </source>
</evidence>
<feature type="compositionally biased region" description="Basic and acidic residues" evidence="1">
    <location>
        <begin position="392"/>
        <end position="402"/>
    </location>
</feature>